<accession>A0A9Q1GM29</accession>
<gene>
    <name evidence="1" type="ORF">Cgig2_025551</name>
</gene>
<reference evidence="1" key="1">
    <citation type="submission" date="2022-04" db="EMBL/GenBank/DDBJ databases">
        <title>Carnegiea gigantea Genome sequencing and assembly v2.</title>
        <authorList>
            <person name="Copetti D."/>
            <person name="Sanderson M.J."/>
            <person name="Burquez A."/>
            <person name="Wojciechowski M.F."/>
        </authorList>
    </citation>
    <scope>NUCLEOTIDE SEQUENCE</scope>
    <source>
        <strain evidence="1">SGP5-SGP5p</strain>
        <tissue evidence="1">Aerial part</tissue>
    </source>
</reference>
<dbReference type="OrthoDB" id="1932527at2759"/>
<proteinExistence type="predicted"/>
<evidence type="ECO:0000313" key="2">
    <source>
        <dbReference type="Proteomes" id="UP001153076"/>
    </source>
</evidence>
<dbReference type="PANTHER" id="PTHR33116">
    <property type="entry name" value="REVERSE TRANSCRIPTASE ZINC-BINDING DOMAIN-CONTAINING PROTEIN-RELATED-RELATED"/>
    <property type="match status" value="1"/>
</dbReference>
<dbReference type="Proteomes" id="UP001153076">
    <property type="component" value="Unassembled WGS sequence"/>
</dbReference>
<keyword evidence="2" id="KW-1185">Reference proteome</keyword>
<dbReference type="AlphaFoldDB" id="A0A9Q1GM29"/>
<dbReference type="PANTHER" id="PTHR33116:SF66">
    <property type="entry name" value="REVERSE TRANSCRIPTASE ZINC-BINDING DOMAIN-CONTAINING PROTEIN"/>
    <property type="match status" value="1"/>
</dbReference>
<dbReference type="EMBL" id="JAKOGI010002931">
    <property type="protein sequence ID" value="KAJ8421088.1"/>
    <property type="molecule type" value="Genomic_DNA"/>
</dbReference>
<protein>
    <submittedName>
        <fullName evidence="1">Uncharacterized protein</fullName>
    </submittedName>
</protein>
<name>A0A9Q1GM29_9CARY</name>
<comment type="caution">
    <text evidence="1">The sequence shown here is derived from an EMBL/GenBank/DDBJ whole genome shotgun (WGS) entry which is preliminary data.</text>
</comment>
<evidence type="ECO:0000313" key="1">
    <source>
        <dbReference type="EMBL" id="KAJ8421088.1"/>
    </source>
</evidence>
<organism evidence="1 2">
    <name type="scientific">Carnegiea gigantea</name>
    <dbReference type="NCBI Taxonomy" id="171969"/>
    <lineage>
        <taxon>Eukaryota</taxon>
        <taxon>Viridiplantae</taxon>
        <taxon>Streptophyta</taxon>
        <taxon>Embryophyta</taxon>
        <taxon>Tracheophyta</taxon>
        <taxon>Spermatophyta</taxon>
        <taxon>Magnoliopsida</taxon>
        <taxon>eudicotyledons</taxon>
        <taxon>Gunneridae</taxon>
        <taxon>Pentapetalae</taxon>
        <taxon>Caryophyllales</taxon>
        <taxon>Cactineae</taxon>
        <taxon>Cactaceae</taxon>
        <taxon>Cactoideae</taxon>
        <taxon>Echinocereeae</taxon>
        <taxon>Carnegiea</taxon>
    </lineage>
</organism>
<sequence>MTDSSFQPYSSTYIMPLMTLHFSDRKRNREANMFPLFPHIGQGDECSNLFFTKAKQRKLAPYIFTLKVDNGSLVKGFDAVGQTMWLYKPFTDHDIKAALFSIPNHKSPGPLQKWIFQTYLEHDRPYGALHAFHTTVGLRASLHKSQIVIGRASLELHTTCLQITELQDSQLPLKYLGVPISDGKLSNIHYSSLLEKITARIHIWATRNLLFAGRARLINSASIFLLPNAAFERLTQLYRNYRWSGLAEFKRVPHISWTITCQPKSFTPNWTQFVNFANQRNRVHNTFSSTVLIQCQFGIHHIVGGLCLLPKMISLVFLTLRSSSRQHKPKGALHMLCLQQGYILFGNPETNPSSNSKNYHLRI</sequence>